<dbReference type="PANTHER" id="PTHR33175:SF3">
    <property type="entry name" value="DNA-BINDING PROTEIN HU-BETA"/>
    <property type="match status" value="1"/>
</dbReference>
<keyword evidence="6" id="KW-1185">Reference proteome</keyword>
<dbReference type="SMART" id="SM00411">
    <property type="entry name" value="BHL"/>
    <property type="match status" value="1"/>
</dbReference>
<proteinExistence type="inferred from homology"/>
<dbReference type="InterPro" id="IPR000119">
    <property type="entry name" value="Hist_DNA-bd"/>
</dbReference>
<comment type="similarity">
    <text evidence="1 4">Belongs to the bacterial histone-like protein family.</text>
</comment>
<dbReference type="Gene3D" id="4.10.520.10">
    <property type="entry name" value="IHF-like DNA-binding proteins"/>
    <property type="match status" value="1"/>
</dbReference>
<keyword evidence="2" id="KW-0226">DNA condensation</keyword>
<accession>A0A098LJ46</accession>
<gene>
    <name evidence="5" type="ORF">MYP_3412</name>
</gene>
<protein>
    <submittedName>
        <fullName evidence="5">DNA-binding protein</fullName>
    </submittedName>
</protein>
<name>A0A098LJ46_9BACT</name>
<comment type="caution">
    <text evidence="5">The sequence shown here is derived from an EMBL/GenBank/DDBJ whole genome shotgun (WGS) entry which is preliminary data.</text>
</comment>
<dbReference type="Proteomes" id="UP000030185">
    <property type="component" value="Unassembled WGS sequence"/>
</dbReference>
<evidence type="ECO:0000256" key="2">
    <source>
        <dbReference type="ARBA" id="ARBA00023067"/>
    </source>
</evidence>
<organism evidence="5 6">
    <name type="scientific">Sporocytophaga myxococcoides</name>
    <dbReference type="NCBI Taxonomy" id="153721"/>
    <lineage>
        <taxon>Bacteria</taxon>
        <taxon>Pseudomonadati</taxon>
        <taxon>Bacteroidota</taxon>
        <taxon>Cytophagia</taxon>
        <taxon>Cytophagales</taxon>
        <taxon>Cytophagaceae</taxon>
        <taxon>Sporocytophaga</taxon>
    </lineage>
</organism>
<dbReference type="GO" id="GO:0005829">
    <property type="term" value="C:cytosol"/>
    <property type="evidence" value="ECO:0007669"/>
    <property type="project" value="TreeGrafter"/>
</dbReference>
<dbReference type="RefSeq" id="WP_045466192.1">
    <property type="nucleotide sequence ID" value="NZ_BBLT01000007.1"/>
</dbReference>
<dbReference type="Pfam" id="PF00216">
    <property type="entry name" value="Bac_DNA_binding"/>
    <property type="match status" value="1"/>
</dbReference>
<dbReference type="OrthoDB" id="9799835at2"/>
<dbReference type="CDD" id="cd13836">
    <property type="entry name" value="IHF_B"/>
    <property type="match status" value="1"/>
</dbReference>
<dbReference type="EMBL" id="BBLT01000007">
    <property type="protein sequence ID" value="GAL86183.1"/>
    <property type="molecule type" value="Genomic_DNA"/>
</dbReference>
<evidence type="ECO:0000313" key="5">
    <source>
        <dbReference type="EMBL" id="GAL86183.1"/>
    </source>
</evidence>
<evidence type="ECO:0000256" key="4">
    <source>
        <dbReference type="RuleBase" id="RU003939"/>
    </source>
</evidence>
<keyword evidence="3 5" id="KW-0238">DNA-binding</keyword>
<sequence>MTKAEIISGIADKTGQDKAEVTQVVETLFTVIKDSMAKGNEISFRGFGNFIIKKKAKKIGRNISKNTAVIIDEHYAPKFKPSAEFIDLIKSSKKA</sequence>
<evidence type="ECO:0000256" key="1">
    <source>
        <dbReference type="ARBA" id="ARBA00010529"/>
    </source>
</evidence>
<dbReference type="SUPFAM" id="SSF47729">
    <property type="entry name" value="IHF-like DNA-binding proteins"/>
    <property type="match status" value="1"/>
</dbReference>
<evidence type="ECO:0000256" key="3">
    <source>
        <dbReference type="ARBA" id="ARBA00023125"/>
    </source>
</evidence>
<reference evidence="5 6" key="1">
    <citation type="submission" date="2014-09" db="EMBL/GenBank/DDBJ databases">
        <title>Sporocytophaga myxococcoides PG-01 genome sequencing.</title>
        <authorList>
            <person name="Liu L."/>
            <person name="Gao P.J."/>
            <person name="Chen G.J."/>
            <person name="Wang L.S."/>
        </authorList>
    </citation>
    <scope>NUCLEOTIDE SEQUENCE [LARGE SCALE GENOMIC DNA]</scope>
    <source>
        <strain evidence="5 6">PG-01</strain>
    </source>
</reference>
<dbReference type="GO" id="GO:0030261">
    <property type="term" value="P:chromosome condensation"/>
    <property type="evidence" value="ECO:0007669"/>
    <property type="project" value="UniProtKB-KW"/>
</dbReference>
<evidence type="ECO:0000313" key="6">
    <source>
        <dbReference type="Proteomes" id="UP000030185"/>
    </source>
</evidence>
<dbReference type="AlphaFoldDB" id="A0A098LJ46"/>
<dbReference type="STRING" id="153721.MYP_3412"/>
<dbReference type="eggNOG" id="COG0776">
    <property type="taxonomic scope" value="Bacteria"/>
</dbReference>
<dbReference type="PANTHER" id="PTHR33175">
    <property type="entry name" value="DNA-BINDING PROTEIN HU"/>
    <property type="match status" value="1"/>
</dbReference>
<dbReference type="GO" id="GO:0003677">
    <property type="term" value="F:DNA binding"/>
    <property type="evidence" value="ECO:0007669"/>
    <property type="project" value="UniProtKB-KW"/>
</dbReference>
<dbReference type="InterPro" id="IPR010992">
    <property type="entry name" value="IHF-like_DNA-bd_dom_sf"/>
</dbReference>
<dbReference type="GO" id="GO:0030527">
    <property type="term" value="F:structural constituent of chromatin"/>
    <property type="evidence" value="ECO:0007669"/>
    <property type="project" value="InterPro"/>
</dbReference>